<dbReference type="Proteomes" id="UP000031552">
    <property type="component" value="Unassembled WGS sequence"/>
</dbReference>
<organism evidence="2 3">
    <name type="scientific">Candidatus Criblamydia sequanensis CRIB-18</name>
    <dbReference type="NCBI Taxonomy" id="1437425"/>
    <lineage>
        <taxon>Bacteria</taxon>
        <taxon>Pseudomonadati</taxon>
        <taxon>Chlamydiota</taxon>
        <taxon>Chlamydiia</taxon>
        <taxon>Parachlamydiales</taxon>
        <taxon>Candidatus Criblamydiaceae</taxon>
        <taxon>Candidatus Criblamydia</taxon>
    </lineage>
</organism>
<dbReference type="RefSeq" id="WP_154017674.1">
    <property type="nucleotide sequence ID" value="NZ_CCEJ010000008.1"/>
</dbReference>
<dbReference type="EMBL" id="CCEJ010000008">
    <property type="protein sequence ID" value="CDR34604.1"/>
    <property type="molecule type" value="Genomic_DNA"/>
</dbReference>
<feature type="signal peptide" evidence="1">
    <location>
        <begin position="1"/>
        <end position="24"/>
    </location>
</feature>
<evidence type="ECO:0000313" key="3">
    <source>
        <dbReference type="Proteomes" id="UP000031552"/>
    </source>
</evidence>
<gene>
    <name evidence="2" type="ORF">CSEC_1795</name>
</gene>
<sequence length="67" mass="7750">MIKKFLLLMLCASTFILPLLEVQAEENEENLAVSIYEPYEEDDDDDDFFAANDGELYIKKKEARSTI</sequence>
<dbReference type="STRING" id="1437425.CSEC_1795"/>
<accession>A0A090E1I1</accession>
<keyword evidence="3" id="KW-1185">Reference proteome</keyword>
<reference evidence="2" key="2">
    <citation type="submission" date="2014-09" db="EMBL/GenBank/DDBJ databases">
        <title>Criblamydia sequanensis harbors a mega-plasmid encoding arsenite resistance.</title>
        <authorList>
            <person name="Bertelli C."/>
            <person name="Goesmann A."/>
            <person name="Greub G."/>
        </authorList>
    </citation>
    <scope>NUCLEOTIDE SEQUENCE [LARGE SCALE GENOMIC DNA]</scope>
    <source>
        <strain evidence="2">CRIB-18</strain>
    </source>
</reference>
<protein>
    <submittedName>
        <fullName evidence="2">Secreted protein</fullName>
    </submittedName>
</protein>
<evidence type="ECO:0000256" key="1">
    <source>
        <dbReference type="SAM" id="SignalP"/>
    </source>
</evidence>
<evidence type="ECO:0000313" key="2">
    <source>
        <dbReference type="EMBL" id="CDR34604.1"/>
    </source>
</evidence>
<keyword evidence="1" id="KW-0732">Signal</keyword>
<feature type="chain" id="PRO_5001854487" evidence="1">
    <location>
        <begin position="25"/>
        <end position="67"/>
    </location>
</feature>
<dbReference type="AlphaFoldDB" id="A0A090E1I1"/>
<name>A0A090E1I1_9BACT</name>
<reference evidence="2" key="1">
    <citation type="submission" date="2013-12" db="EMBL/GenBank/DDBJ databases">
        <authorList>
            <person name="Linke B."/>
        </authorList>
    </citation>
    <scope>NUCLEOTIDE SEQUENCE [LARGE SCALE GENOMIC DNA]</scope>
    <source>
        <strain evidence="2">CRIB-18</strain>
    </source>
</reference>
<proteinExistence type="predicted"/>
<comment type="caution">
    <text evidence="2">The sequence shown here is derived from an EMBL/GenBank/DDBJ whole genome shotgun (WGS) entry which is preliminary data.</text>
</comment>